<dbReference type="PANTHER" id="PTHR44873:SF1">
    <property type="entry name" value="DNAJ HOMOLOG SUBFAMILY C MEMBER 30, MITOCHONDRIAL"/>
    <property type="match status" value="1"/>
</dbReference>
<name>A0A8H5WV70_FUSHE</name>
<dbReference type="Gene3D" id="1.10.287.110">
    <property type="entry name" value="DnaJ domain"/>
    <property type="match status" value="1"/>
</dbReference>
<dbReference type="PANTHER" id="PTHR44873">
    <property type="entry name" value="DNAJ HOMOLOG SUBFAMILY C MEMBER 30, MITOCHONDRIAL"/>
    <property type="match status" value="1"/>
</dbReference>
<dbReference type="Pfam" id="PF00226">
    <property type="entry name" value="DnaJ"/>
    <property type="match status" value="1"/>
</dbReference>
<dbReference type="Proteomes" id="UP000567885">
    <property type="component" value="Unassembled WGS sequence"/>
</dbReference>
<dbReference type="PRINTS" id="PR00625">
    <property type="entry name" value="JDOMAIN"/>
</dbReference>
<dbReference type="InterPro" id="IPR001623">
    <property type="entry name" value="DnaJ_domain"/>
</dbReference>
<keyword evidence="2" id="KW-0812">Transmembrane</keyword>
<evidence type="ECO:0000256" key="1">
    <source>
        <dbReference type="SAM" id="MobiDB-lite"/>
    </source>
</evidence>
<accession>A0A8H5WV70</accession>
<protein>
    <submittedName>
        <fullName evidence="4">Chaperone 2</fullName>
    </submittedName>
</protein>
<gene>
    <name evidence="4" type="ORF">FHETE_3445</name>
</gene>
<feature type="region of interest" description="Disordered" evidence="1">
    <location>
        <begin position="143"/>
        <end position="273"/>
    </location>
</feature>
<dbReference type="InterPro" id="IPR036869">
    <property type="entry name" value="J_dom_sf"/>
</dbReference>
<dbReference type="EMBL" id="JAAGWQ010000054">
    <property type="protein sequence ID" value="KAF5673321.1"/>
    <property type="molecule type" value="Genomic_DNA"/>
</dbReference>
<evidence type="ECO:0000313" key="5">
    <source>
        <dbReference type="Proteomes" id="UP000567885"/>
    </source>
</evidence>
<evidence type="ECO:0000259" key="3">
    <source>
        <dbReference type="PROSITE" id="PS50076"/>
    </source>
</evidence>
<comment type="caution">
    <text evidence="4">The sequence shown here is derived from an EMBL/GenBank/DDBJ whole genome shotgun (WGS) entry which is preliminary data.</text>
</comment>
<keyword evidence="2" id="KW-1133">Transmembrane helix</keyword>
<proteinExistence type="predicted"/>
<dbReference type="SUPFAM" id="SSF46565">
    <property type="entry name" value="Chaperone J-domain"/>
    <property type="match status" value="1"/>
</dbReference>
<dbReference type="CDD" id="cd06257">
    <property type="entry name" value="DnaJ"/>
    <property type="match status" value="1"/>
</dbReference>
<feature type="compositionally biased region" description="Polar residues" evidence="1">
    <location>
        <begin position="207"/>
        <end position="221"/>
    </location>
</feature>
<organism evidence="4 5">
    <name type="scientific">Fusarium heterosporum</name>
    <dbReference type="NCBI Taxonomy" id="42747"/>
    <lineage>
        <taxon>Eukaryota</taxon>
        <taxon>Fungi</taxon>
        <taxon>Dikarya</taxon>
        <taxon>Ascomycota</taxon>
        <taxon>Pezizomycotina</taxon>
        <taxon>Sordariomycetes</taxon>
        <taxon>Hypocreomycetidae</taxon>
        <taxon>Hypocreales</taxon>
        <taxon>Nectriaceae</taxon>
        <taxon>Fusarium</taxon>
        <taxon>Fusarium heterosporum species complex</taxon>
    </lineage>
</organism>
<feature type="transmembrane region" description="Helical" evidence="2">
    <location>
        <begin position="293"/>
        <end position="313"/>
    </location>
</feature>
<evidence type="ECO:0000313" key="4">
    <source>
        <dbReference type="EMBL" id="KAF5673321.1"/>
    </source>
</evidence>
<evidence type="ECO:0000256" key="2">
    <source>
        <dbReference type="SAM" id="Phobius"/>
    </source>
</evidence>
<feature type="domain" description="J" evidence="3">
    <location>
        <begin position="53"/>
        <end position="135"/>
    </location>
</feature>
<dbReference type="OrthoDB" id="10250354at2759"/>
<keyword evidence="2" id="KW-0472">Membrane</keyword>
<sequence length="325" mass="36622">MPLRPSFLCSLRPAPIPHILNTRPLRCRTPALAWHELQAQQRRGRHDEVAQRNHYERLNIRHDATPAEIKKYSHGLAVMAAGVADIFRSFYSLSKTHHPDANRSDPNAASTFSLISESYTVLSDKNRRAAYDRDVLRLHHHPPQTQAHRGSYHSHQPGGRAPSGLSRRRGTFRGPPPSFYRSGGWGDQADKRRKAHEESTGGGGASSHEQSASQNSQQNPWGNPFSHESSARGGMGPGDDPFGHQDDVPHFDREGHTRTHRREDQRRKDRRYKRAVGDDDIEFEPQTSITGHFIIISGILATTLLAPLIYIQFMSIGQQPKKDKN</sequence>
<dbReference type="AlphaFoldDB" id="A0A8H5WV70"/>
<dbReference type="InterPro" id="IPR053025">
    <property type="entry name" value="Mito_ATP_Synthase-Asso"/>
</dbReference>
<feature type="compositionally biased region" description="Basic and acidic residues" evidence="1">
    <location>
        <begin position="241"/>
        <end position="267"/>
    </location>
</feature>
<dbReference type="PROSITE" id="PS50076">
    <property type="entry name" value="DNAJ_2"/>
    <property type="match status" value="1"/>
</dbReference>
<keyword evidence="5" id="KW-1185">Reference proteome</keyword>
<dbReference type="SMART" id="SM00271">
    <property type="entry name" value="DnaJ"/>
    <property type="match status" value="1"/>
</dbReference>
<reference evidence="4 5" key="1">
    <citation type="submission" date="2020-05" db="EMBL/GenBank/DDBJ databases">
        <title>Identification and distribution of gene clusters putatively required for synthesis of sphingolipid metabolism inhibitors in phylogenetically diverse species of the filamentous fungus Fusarium.</title>
        <authorList>
            <person name="Kim H.-S."/>
            <person name="Busman M."/>
            <person name="Brown D.W."/>
            <person name="Divon H."/>
            <person name="Uhlig S."/>
            <person name="Proctor R.H."/>
        </authorList>
    </citation>
    <scope>NUCLEOTIDE SEQUENCE [LARGE SCALE GENOMIC DNA]</scope>
    <source>
        <strain evidence="4 5">NRRL 20693</strain>
    </source>
</reference>